<protein>
    <submittedName>
        <fullName evidence="1">Uncharacterized protein</fullName>
    </submittedName>
</protein>
<dbReference type="InterPro" id="IPR021109">
    <property type="entry name" value="Peptidase_aspartic_dom_sf"/>
</dbReference>
<evidence type="ECO:0000313" key="1">
    <source>
        <dbReference type="EMBL" id="GBC09369.1"/>
    </source>
</evidence>
<sequence length="796" mass="90145">MAIPDILINITTALDWVKVYIDGDTSFNPKNTLNGIRILLTTARGLMQRHAQDAINMQGLYCVANDRINGLRNELTNTRNDSLQRDRLLTLAYNNEVFNRYQKWKGRELNSRQIILNLQNNPPGNMATIQDVMHTLAPLLVQLPNYDGQEPPDVYYQKFRNINEMARPLAVAAFNAAARCQVMINKMTGRFAPVPANDPYAAGNPAINTEPLFINWLREKYREVTVGTNRSAIFALVNEKFLETDTPDKMRVRIANPATVIAFFTDLHNIWHESAGKRIQAHTIAPVNYIAQPQKDDFKIRLVRVLAYTGIGIDDATLENFIYEEPKKRLGGQTAHVRKSPFTPRSAYATKKVVRKDEVEDPEDSEEEYIEEYIEDSEEEKVEEDDKYIDANESQNCYAVKKKCNIDTAANYMFQIALKSSIASLVPHCPREILIEISKFINMIFPKIKDHCLNTSMPNDMVKRRESAWRIVASKFEDILFSLLQAVNSEQKLFLQVPDNESIPNASSLKEEILKGPDIVMADLSKIKEINTAFSSYVIPKDGAANKQLRNNCDLRYCGTLRIFKPKYPQFRNPQLSAIPQIFRNSANSVNCQNRSGELRNCGSLTAIQLQNPQYCGFDKSIAAPSLVIPESIRLDHAIKAYASAQKKNSHIYWPKPLEINSLQIKDADDVATISCKVGSVTIPYAMIDSGSDSSIVSENVAKHLDLKIDKKKIHRLNGVANEFSVVPTKYDDNGKELSLFILGTQWQYRARWKPLVKGEFKATQNGKTITIPLSVHKSQRNVFTVGKEPKPVKKN</sequence>
<dbReference type="Proteomes" id="UP000247702">
    <property type="component" value="Unassembled WGS sequence"/>
</dbReference>
<gene>
    <name evidence="1" type="ORF">RclHR1_08800002</name>
</gene>
<dbReference type="Gene3D" id="2.40.70.10">
    <property type="entry name" value="Acid Proteases"/>
    <property type="match status" value="1"/>
</dbReference>
<name>A0A2Z6SP52_9GLOM</name>
<dbReference type="AlphaFoldDB" id="A0A2Z6SP52"/>
<proteinExistence type="predicted"/>
<dbReference type="EMBL" id="BEXD01004293">
    <property type="protein sequence ID" value="GBC09369.1"/>
    <property type="molecule type" value="Genomic_DNA"/>
</dbReference>
<keyword evidence="2" id="KW-1185">Reference proteome</keyword>
<accession>A0A2Z6SP52</accession>
<reference evidence="1 2" key="1">
    <citation type="submission" date="2017-11" db="EMBL/GenBank/DDBJ databases">
        <title>The genome of Rhizophagus clarus HR1 reveals common genetic basis of auxotrophy among arbuscular mycorrhizal fungi.</title>
        <authorList>
            <person name="Kobayashi Y."/>
        </authorList>
    </citation>
    <scope>NUCLEOTIDE SEQUENCE [LARGE SCALE GENOMIC DNA]</scope>
    <source>
        <strain evidence="1 2">HR1</strain>
    </source>
</reference>
<evidence type="ECO:0000313" key="2">
    <source>
        <dbReference type="Proteomes" id="UP000247702"/>
    </source>
</evidence>
<dbReference type="STRING" id="94130.A0A2Z6SP52"/>
<comment type="caution">
    <text evidence="1">The sequence shown here is derived from an EMBL/GenBank/DDBJ whole genome shotgun (WGS) entry which is preliminary data.</text>
</comment>
<organism evidence="1 2">
    <name type="scientific">Rhizophagus clarus</name>
    <dbReference type="NCBI Taxonomy" id="94130"/>
    <lineage>
        <taxon>Eukaryota</taxon>
        <taxon>Fungi</taxon>
        <taxon>Fungi incertae sedis</taxon>
        <taxon>Mucoromycota</taxon>
        <taxon>Glomeromycotina</taxon>
        <taxon>Glomeromycetes</taxon>
        <taxon>Glomerales</taxon>
        <taxon>Glomeraceae</taxon>
        <taxon>Rhizophagus</taxon>
    </lineage>
</organism>